<feature type="domain" description="Pyrroline-5-carboxylate reductase dimerisation" evidence="9">
    <location>
        <begin position="157"/>
        <end position="261"/>
    </location>
</feature>
<comment type="function">
    <text evidence="5">Catalyzes the reduction of 1-pyrroline-5-carboxylate (PCA) to L-proline.</text>
</comment>
<comment type="similarity">
    <text evidence="1 5 7">Belongs to the pyrroline-5-carboxylate reductase family.</text>
</comment>
<dbReference type="SUPFAM" id="SSF51735">
    <property type="entry name" value="NAD(P)-binding Rossmann-fold domains"/>
    <property type="match status" value="1"/>
</dbReference>
<keyword evidence="5" id="KW-0963">Cytoplasm</keyword>
<dbReference type="SUPFAM" id="SSF48179">
    <property type="entry name" value="6-phosphogluconate dehydrogenase C-terminal domain-like"/>
    <property type="match status" value="1"/>
</dbReference>
<dbReference type="Pfam" id="PF03807">
    <property type="entry name" value="F420_oxidored"/>
    <property type="match status" value="1"/>
</dbReference>
<comment type="pathway">
    <text evidence="5 7">Amino-acid biosynthesis; L-proline biosynthesis; L-proline from L-glutamate 5-semialdehyde: step 1/1.</text>
</comment>
<gene>
    <name evidence="5 10" type="primary">proC</name>
    <name evidence="10" type="ORF">ACKQTC_08100</name>
</gene>
<evidence type="ECO:0000259" key="9">
    <source>
        <dbReference type="Pfam" id="PF14748"/>
    </source>
</evidence>
<protein>
    <recommendedName>
        <fullName evidence="5 6">Pyrroline-5-carboxylate reductase</fullName>
        <shortName evidence="5">P5C reductase</shortName>
        <shortName evidence="5">P5CR</shortName>
        <ecNumber evidence="5 6">1.5.1.2</ecNumber>
    </recommendedName>
    <alternativeName>
        <fullName evidence="5">PCA reductase</fullName>
    </alternativeName>
</protein>
<dbReference type="InterPro" id="IPR029036">
    <property type="entry name" value="P5CR_dimer"/>
</dbReference>
<proteinExistence type="inferred from homology"/>
<evidence type="ECO:0000259" key="8">
    <source>
        <dbReference type="Pfam" id="PF03807"/>
    </source>
</evidence>
<organism evidence="10 11">
    <name type="scientific">Peptococcus simiae</name>
    <dbReference type="NCBI Taxonomy" id="1643805"/>
    <lineage>
        <taxon>Bacteria</taxon>
        <taxon>Bacillati</taxon>
        <taxon>Bacillota</taxon>
        <taxon>Clostridia</taxon>
        <taxon>Eubacteriales</taxon>
        <taxon>Peptococcaceae</taxon>
        <taxon>Peptococcus</taxon>
    </lineage>
</organism>
<evidence type="ECO:0000256" key="5">
    <source>
        <dbReference type="HAMAP-Rule" id="MF_01925"/>
    </source>
</evidence>
<keyword evidence="11" id="KW-1185">Reference proteome</keyword>
<dbReference type="PIRSF" id="PIRSF000193">
    <property type="entry name" value="Pyrrol-5-carb_rd"/>
    <property type="match status" value="1"/>
</dbReference>
<comment type="caution">
    <text evidence="10">The sequence shown here is derived from an EMBL/GenBank/DDBJ whole genome shotgun (WGS) entry which is preliminary data.</text>
</comment>
<sequence length="263" mass="27433">MKNIGFIGCGAMAQAMMPAIKTSGLDCTLAFSQRNRDHGRAFADRLGVRFVPNNSDLYGQVDVVVLAVKPQQLADLDLALAPGQETPLVLSLLAGTPLGQLRQALGHDRLIRVMPNVAASVAASMTVMAAGPGLSQEDIDLAKRILDTIGRTVILDEEGLDKAGALNGCGPAFFFQIMEACADALVALGIPRAISYEIAAQTMKGSADLALADQTHPAVLKDKVTSPGGTTIAGVCAMEKAGVRSGLIEAILASYGRTKEMSQ</sequence>
<keyword evidence="3 5" id="KW-0521">NADP</keyword>
<dbReference type="RefSeq" id="WP_408977944.1">
    <property type="nucleotide sequence ID" value="NZ_JBJUVG010000014.1"/>
</dbReference>
<feature type="domain" description="Pyrroline-5-carboxylate reductase catalytic N-terminal" evidence="8">
    <location>
        <begin position="4"/>
        <end position="95"/>
    </location>
</feature>
<dbReference type="EC" id="1.5.1.2" evidence="5 6"/>
<dbReference type="HAMAP" id="MF_01925">
    <property type="entry name" value="P5C_reductase"/>
    <property type="match status" value="1"/>
</dbReference>
<dbReference type="GO" id="GO:0004735">
    <property type="term" value="F:pyrroline-5-carboxylate reductase activity"/>
    <property type="evidence" value="ECO:0007669"/>
    <property type="project" value="UniProtKB-EC"/>
</dbReference>
<dbReference type="InterPro" id="IPR028939">
    <property type="entry name" value="P5C_Rdtase_cat_N"/>
</dbReference>
<dbReference type="PANTHER" id="PTHR11645">
    <property type="entry name" value="PYRROLINE-5-CARBOXYLATE REDUCTASE"/>
    <property type="match status" value="1"/>
</dbReference>
<evidence type="ECO:0000313" key="11">
    <source>
        <dbReference type="Proteomes" id="UP001631949"/>
    </source>
</evidence>
<comment type="subcellular location">
    <subcellularLocation>
        <location evidence="5">Cytoplasm</location>
    </subcellularLocation>
</comment>
<dbReference type="NCBIfam" id="TIGR00112">
    <property type="entry name" value="proC"/>
    <property type="match status" value="1"/>
</dbReference>
<evidence type="ECO:0000256" key="7">
    <source>
        <dbReference type="RuleBase" id="RU003903"/>
    </source>
</evidence>
<dbReference type="Pfam" id="PF14748">
    <property type="entry name" value="P5CR_dimer"/>
    <property type="match status" value="1"/>
</dbReference>
<dbReference type="InterPro" id="IPR008927">
    <property type="entry name" value="6-PGluconate_DH-like_C_sf"/>
</dbReference>
<accession>A0ABW9H381</accession>
<keyword evidence="4 5" id="KW-0560">Oxidoreductase</keyword>
<reference evidence="10 11" key="1">
    <citation type="journal article" date="2016" name="Int. J. Syst. Evol. Microbiol.">
        <title>Peptococcus simiae sp. nov., isolated from rhesus macaque faeces and emended description of the genus Peptococcus.</title>
        <authorList>
            <person name="Shkoporov A.N."/>
            <person name="Efimov B.A."/>
            <person name="Kondova I."/>
            <person name="Ouwerling B."/>
            <person name="Chaplin A.V."/>
            <person name="Shcherbakova V.A."/>
            <person name="Langermans J.A.M."/>
        </authorList>
    </citation>
    <scope>NUCLEOTIDE SEQUENCE [LARGE SCALE GENOMIC DNA]</scope>
    <source>
        <strain evidence="10 11">M108</strain>
    </source>
</reference>
<evidence type="ECO:0000256" key="3">
    <source>
        <dbReference type="ARBA" id="ARBA00022857"/>
    </source>
</evidence>
<evidence type="ECO:0000313" key="10">
    <source>
        <dbReference type="EMBL" id="MFM9414329.1"/>
    </source>
</evidence>
<dbReference type="InterPro" id="IPR053790">
    <property type="entry name" value="P5CR-like_CS"/>
</dbReference>
<evidence type="ECO:0000256" key="4">
    <source>
        <dbReference type="ARBA" id="ARBA00023002"/>
    </source>
</evidence>
<dbReference type="EMBL" id="JBJUVG010000014">
    <property type="protein sequence ID" value="MFM9414329.1"/>
    <property type="molecule type" value="Genomic_DNA"/>
</dbReference>
<dbReference type="InterPro" id="IPR036291">
    <property type="entry name" value="NAD(P)-bd_dom_sf"/>
</dbReference>
<keyword evidence="5 7" id="KW-0028">Amino-acid biosynthesis</keyword>
<evidence type="ECO:0000256" key="2">
    <source>
        <dbReference type="ARBA" id="ARBA00022650"/>
    </source>
</evidence>
<dbReference type="Gene3D" id="3.40.50.720">
    <property type="entry name" value="NAD(P)-binding Rossmann-like Domain"/>
    <property type="match status" value="1"/>
</dbReference>
<dbReference type="PANTHER" id="PTHR11645:SF0">
    <property type="entry name" value="PYRROLINE-5-CARBOXYLATE REDUCTASE 3"/>
    <property type="match status" value="1"/>
</dbReference>
<evidence type="ECO:0000256" key="6">
    <source>
        <dbReference type="NCBIfam" id="TIGR00112"/>
    </source>
</evidence>
<dbReference type="PROSITE" id="PS00521">
    <property type="entry name" value="P5CR"/>
    <property type="match status" value="1"/>
</dbReference>
<dbReference type="Gene3D" id="1.10.3730.10">
    <property type="entry name" value="ProC C-terminal domain-like"/>
    <property type="match status" value="1"/>
</dbReference>
<comment type="catalytic activity">
    <reaction evidence="5">
        <text>L-proline + NAD(+) = (S)-1-pyrroline-5-carboxylate + NADH + 2 H(+)</text>
        <dbReference type="Rhea" id="RHEA:14105"/>
        <dbReference type="ChEBI" id="CHEBI:15378"/>
        <dbReference type="ChEBI" id="CHEBI:17388"/>
        <dbReference type="ChEBI" id="CHEBI:57540"/>
        <dbReference type="ChEBI" id="CHEBI:57945"/>
        <dbReference type="ChEBI" id="CHEBI:60039"/>
        <dbReference type="EC" id="1.5.1.2"/>
    </reaction>
</comment>
<comment type="catalytic activity">
    <reaction evidence="5 7">
        <text>L-proline + NADP(+) = (S)-1-pyrroline-5-carboxylate + NADPH + 2 H(+)</text>
        <dbReference type="Rhea" id="RHEA:14109"/>
        <dbReference type="ChEBI" id="CHEBI:15378"/>
        <dbReference type="ChEBI" id="CHEBI:17388"/>
        <dbReference type="ChEBI" id="CHEBI:57783"/>
        <dbReference type="ChEBI" id="CHEBI:58349"/>
        <dbReference type="ChEBI" id="CHEBI:60039"/>
        <dbReference type="EC" id="1.5.1.2"/>
    </reaction>
</comment>
<evidence type="ECO:0000256" key="1">
    <source>
        <dbReference type="ARBA" id="ARBA00005525"/>
    </source>
</evidence>
<dbReference type="Proteomes" id="UP001631949">
    <property type="component" value="Unassembled WGS sequence"/>
</dbReference>
<keyword evidence="2 5" id="KW-0641">Proline biosynthesis</keyword>
<name>A0ABW9H381_9FIRM</name>
<dbReference type="InterPro" id="IPR000304">
    <property type="entry name" value="Pyrroline-COOH_reductase"/>
</dbReference>